<gene>
    <name evidence="7" type="primary">waaM_1</name>
    <name evidence="7" type="ORF">Lrub_2472</name>
</gene>
<evidence type="ECO:0000313" key="7">
    <source>
        <dbReference type="EMBL" id="KTD45675.1"/>
    </source>
</evidence>
<dbReference type="GO" id="GO:0016746">
    <property type="term" value="F:acyltransferase activity"/>
    <property type="evidence" value="ECO:0007669"/>
    <property type="project" value="UniProtKB-KW"/>
</dbReference>
<dbReference type="GO" id="GO:0005886">
    <property type="term" value="C:plasma membrane"/>
    <property type="evidence" value="ECO:0007669"/>
    <property type="project" value="UniProtKB-SubCell"/>
</dbReference>
<evidence type="ECO:0000256" key="2">
    <source>
        <dbReference type="ARBA" id="ARBA00022475"/>
    </source>
</evidence>
<evidence type="ECO:0000256" key="4">
    <source>
        <dbReference type="ARBA" id="ARBA00022679"/>
    </source>
</evidence>
<dbReference type="GO" id="GO:0009247">
    <property type="term" value="P:glycolipid biosynthetic process"/>
    <property type="evidence" value="ECO:0007669"/>
    <property type="project" value="UniProtKB-ARBA"/>
</dbReference>
<sequence length="294" mass="33946">MNETAQKIDALKLTLAGRFIYYCLPYRRRIVMANINQVFGNQLTLKQKKHLAKAFYGHLATSLKETLLLRFMSEKALKERVEVRGHEHMLNAVANQRGVLVLTGHFGSWEFAPIGGVLNFKQFQGQFHFIRKTLGNKWIERMMFSRYYRAGLNVIPSKNSLEQVCDALEQNHAVIFVLDQHAYVENRDGVAVEFFGKKAGTYRSLASFARHTGVPVVPAASHRLADGRHVLEFFEPLEWKDYGSTQESIYRNTLAYNQALERMILAHPEQWLWFHKRWKLKEPVNNGQPVNASP</sequence>
<evidence type="ECO:0000256" key="5">
    <source>
        <dbReference type="ARBA" id="ARBA00023136"/>
    </source>
</evidence>
<evidence type="ECO:0000256" key="6">
    <source>
        <dbReference type="ARBA" id="ARBA00023315"/>
    </source>
</evidence>
<keyword evidence="4 7" id="KW-0808">Transferase</keyword>
<dbReference type="PANTHER" id="PTHR30606:SF10">
    <property type="entry name" value="PHOSPHATIDYLINOSITOL MANNOSIDE ACYLTRANSFERASE"/>
    <property type="match status" value="1"/>
</dbReference>
<dbReference type="AlphaFoldDB" id="A0A0W0XM90"/>
<accession>A0A0W0XM90</accession>
<keyword evidence="3" id="KW-0997">Cell inner membrane</keyword>
<keyword evidence="2" id="KW-1003">Cell membrane</keyword>
<organism evidence="7 8">
    <name type="scientific">Legionella rubrilucens</name>
    <dbReference type="NCBI Taxonomy" id="458"/>
    <lineage>
        <taxon>Bacteria</taxon>
        <taxon>Pseudomonadati</taxon>
        <taxon>Pseudomonadota</taxon>
        <taxon>Gammaproteobacteria</taxon>
        <taxon>Legionellales</taxon>
        <taxon>Legionellaceae</taxon>
        <taxon>Legionella</taxon>
    </lineage>
</organism>
<dbReference type="InterPro" id="IPR004960">
    <property type="entry name" value="LipA_acyltrans"/>
</dbReference>
<dbReference type="CDD" id="cd07984">
    <property type="entry name" value="LPLAT_LABLAT-like"/>
    <property type="match status" value="1"/>
</dbReference>
<evidence type="ECO:0000256" key="3">
    <source>
        <dbReference type="ARBA" id="ARBA00022519"/>
    </source>
</evidence>
<keyword evidence="8" id="KW-1185">Reference proteome</keyword>
<dbReference type="RefSeq" id="WP_058532447.1">
    <property type="nucleotide sequence ID" value="NZ_CAAAIN010000009.1"/>
</dbReference>
<dbReference type="STRING" id="458.Lrub_2472"/>
<dbReference type="OrthoDB" id="9803456at2"/>
<dbReference type="EMBL" id="LNYT01000022">
    <property type="protein sequence ID" value="KTD45675.1"/>
    <property type="molecule type" value="Genomic_DNA"/>
</dbReference>
<keyword evidence="5" id="KW-0472">Membrane</keyword>
<name>A0A0W0XM90_9GAMM</name>
<comment type="subcellular location">
    <subcellularLocation>
        <location evidence="1">Cell inner membrane</location>
    </subcellularLocation>
</comment>
<dbReference type="Proteomes" id="UP000054608">
    <property type="component" value="Unassembled WGS sequence"/>
</dbReference>
<dbReference type="PANTHER" id="PTHR30606">
    <property type="entry name" value="LIPID A BIOSYNTHESIS LAUROYL ACYLTRANSFERASE"/>
    <property type="match status" value="1"/>
</dbReference>
<dbReference type="Pfam" id="PF03279">
    <property type="entry name" value="Lip_A_acyltrans"/>
    <property type="match status" value="1"/>
</dbReference>
<evidence type="ECO:0000256" key="1">
    <source>
        <dbReference type="ARBA" id="ARBA00004533"/>
    </source>
</evidence>
<comment type="caution">
    <text evidence="7">The sequence shown here is derived from an EMBL/GenBank/DDBJ whole genome shotgun (WGS) entry which is preliminary data.</text>
</comment>
<proteinExistence type="predicted"/>
<protein>
    <submittedName>
        <fullName evidence="7">Lipid A biosynthesis acyltransferase</fullName>
    </submittedName>
</protein>
<dbReference type="PIRSF" id="PIRSF026649">
    <property type="entry name" value="MsbB"/>
    <property type="match status" value="1"/>
</dbReference>
<dbReference type="PATRIC" id="fig|458.5.peg.2574"/>
<evidence type="ECO:0000313" key="8">
    <source>
        <dbReference type="Proteomes" id="UP000054608"/>
    </source>
</evidence>
<reference evidence="7 8" key="1">
    <citation type="submission" date="2015-11" db="EMBL/GenBank/DDBJ databases">
        <title>Genomic analysis of 38 Legionella species identifies large and diverse effector repertoires.</title>
        <authorList>
            <person name="Burstein D."/>
            <person name="Amaro F."/>
            <person name="Zusman T."/>
            <person name="Lifshitz Z."/>
            <person name="Cohen O."/>
            <person name="Gilbert J.A."/>
            <person name="Pupko T."/>
            <person name="Shuman H.A."/>
            <person name="Segal G."/>
        </authorList>
    </citation>
    <scope>NUCLEOTIDE SEQUENCE [LARGE SCALE GENOMIC DNA]</scope>
    <source>
        <strain evidence="7 8">WA-270A-C2</strain>
    </source>
</reference>
<keyword evidence="6 7" id="KW-0012">Acyltransferase</keyword>